<proteinExistence type="predicted"/>
<reference evidence="1 2" key="1">
    <citation type="submission" date="2018-10" db="EMBL/GenBank/DDBJ databases">
        <title>Genome assembly for a Yunnan-Guizhou Plateau 3E fish, Anabarilius grahami (Regan), and its evolutionary and genetic applications.</title>
        <authorList>
            <person name="Jiang W."/>
        </authorList>
    </citation>
    <scope>NUCLEOTIDE SEQUENCE [LARGE SCALE GENOMIC DNA]</scope>
    <source>
        <strain evidence="1">AG-KIZ</strain>
        <tissue evidence="1">Muscle</tissue>
    </source>
</reference>
<evidence type="ECO:0000313" key="1">
    <source>
        <dbReference type="EMBL" id="ROL54780.1"/>
    </source>
</evidence>
<protein>
    <submittedName>
        <fullName evidence="1">Uncharacterized protein</fullName>
    </submittedName>
</protein>
<gene>
    <name evidence="1" type="ORF">DPX16_9182</name>
</gene>
<organism evidence="1 2">
    <name type="scientific">Anabarilius grahami</name>
    <name type="common">Kanglang fish</name>
    <name type="synonym">Barilius grahami</name>
    <dbReference type="NCBI Taxonomy" id="495550"/>
    <lineage>
        <taxon>Eukaryota</taxon>
        <taxon>Metazoa</taxon>
        <taxon>Chordata</taxon>
        <taxon>Craniata</taxon>
        <taxon>Vertebrata</taxon>
        <taxon>Euteleostomi</taxon>
        <taxon>Actinopterygii</taxon>
        <taxon>Neopterygii</taxon>
        <taxon>Teleostei</taxon>
        <taxon>Ostariophysi</taxon>
        <taxon>Cypriniformes</taxon>
        <taxon>Xenocyprididae</taxon>
        <taxon>Xenocypridinae</taxon>
        <taxon>Xenocypridinae incertae sedis</taxon>
        <taxon>Anabarilius</taxon>
    </lineage>
</organism>
<sequence length="121" mass="13760">MLVIQEDLIQQDLLKLCSTAKKKPGYPFTCEPELYMRVCERRPFVNNNILKDPANSLKLPLYACPASWVCEFIPCLMSLSSLTNTTPSECLHVINKLYVSSFLLHKLWVDGSVWATVLVLI</sequence>
<comment type="caution">
    <text evidence="1">The sequence shown here is derived from an EMBL/GenBank/DDBJ whole genome shotgun (WGS) entry which is preliminary data.</text>
</comment>
<dbReference type="Proteomes" id="UP000281406">
    <property type="component" value="Unassembled WGS sequence"/>
</dbReference>
<keyword evidence="2" id="KW-1185">Reference proteome</keyword>
<accession>A0A3N0Z8L4</accession>
<dbReference type="EMBL" id="RJVU01005555">
    <property type="protein sequence ID" value="ROL54780.1"/>
    <property type="molecule type" value="Genomic_DNA"/>
</dbReference>
<dbReference type="AlphaFoldDB" id="A0A3N0Z8L4"/>
<evidence type="ECO:0000313" key="2">
    <source>
        <dbReference type="Proteomes" id="UP000281406"/>
    </source>
</evidence>
<name>A0A3N0Z8L4_ANAGA</name>